<proteinExistence type="predicted"/>
<keyword evidence="2" id="KW-1185">Reference proteome</keyword>
<dbReference type="AlphaFoldDB" id="A0ABD0LRF3"/>
<dbReference type="EMBL" id="JACVVK020000028">
    <property type="protein sequence ID" value="KAK7502022.1"/>
    <property type="molecule type" value="Genomic_DNA"/>
</dbReference>
<sequence length="86" mass="9656">MTSQDRNDRLRQLGEECMEALRWASALLFCGAWYASPITTESESASSSQSAPDVWGSRQGPRVHITLRLQCAMLHVQHAVTWNHSV</sequence>
<gene>
    <name evidence="1" type="ORF">BaRGS_00006774</name>
</gene>
<protein>
    <submittedName>
        <fullName evidence="1">Uncharacterized protein</fullName>
    </submittedName>
</protein>
<evidence type="ECO:0000313" key="2">
    <source>
        <dbReference type="Proteomes" id="UP001519460"/>
    </source>
</evidence>
<dbReference type="Proteomes" id="UP001519460">
    <property type="component" value="Unassembled WGS sequence"/>
</dbReference>
<organism evidence="1 2">
    <name type="scientific">Batillaria attramentaria</name>
    <dbReference type="NCBI Taxonomy" id="370345"/>
    <lineage>
        <taxon>Eukaryota</taxon>
        <taxon>Metazoa</taxon>
        <taxon>Spiralia</taxon>
        <taxon>Lophotrochozoa</taxon>
        <taxon>Mollusca</taxon>
        <taxon>Gastropoda</taxon>
        <taxon>Caenogastropoda</taxon>
        <taxon>Sorbeoconcha</taxon>
        <taxon>Cerithioidea</taxon>
        <taxon>Batillariidae</taxon>
        <taxon>Batillaria</taxon>
    </lineage>
</organism>
<accession>A0ABD0LRF3</accession>
<comment type="caution">
    <text evidence="1">The sequence shown here is derived from an EMBL/GenBank/DDBJ whole genome shotgun (WGS) entry which is preliminary data.</text>
</comment>
<evidence type="ECO:0000313" key="1">
    <source>
        <dbReference type="EMBL" id="KAK7502022.1"/>
    </source>
</evidence>
<name>A0ABD0LRF3_9CAEN</name>
<reference evidence="1 2" key="1">
    <citation type="journal article" date="2023" name="Sci. Data">
        <title>Genome assembly of the Korean intertidal mud-creeper Batillaria attramentaria.</title>
        <authorList>
            <person name="Patra A.K."/>
            <person name="Ho P.T."/>
            <person name="Jun S."/>
            <person name="Lee S.J."/>
            <person name="Kim Y."/>
            <person name="Won Y.J."/>
        </authorList>
    </citation>
    <scope>NUCLEOTIDE SEQUENCE [LARGE SCALE GENOMIC DNA]</scope>
    <source>
        <strain evidence="1">Wonlab-2016</strain>
    </source>
</reference>